<reference evidence="1" key="1">
    <citation type="submission" date="2022-04" db="EMBL/GenBank/DDBJ databases">
        <title>Jade perch genome.</title>
        <authorList>
            <person name="Chao B."/>
        </authorList>
    </citation>
    <scope>NUCLEOTIDE SEQUENCE</scope>
    <source>
        <strain evidence="1">CB-2022</strain>
    </source>
</reference>
<dbReference type="Proteomes" id="UP000831701">
    <property type="component" value="Chromosome 15"/>
</dbReference>
<comment type="caution">
    <text evidence="1">The sequence shown here is derived from an EMBL/GenBank/DDBJ whole genome shotgun (WGS) entry which is preliminary data.</text>
</comment>
<name>A0ACB8W338_9TELE</name>
<dbReference type="EMBL" id="CM041545">
    <property type="protein sequence ID" value="KAI3362193.1"/>
    <property type="molecule type" value="Genomic_DNA"/>
</dbReference>
<sequence>VDILQKLGLKGEKPSRSVPAGVIPFRSGIILNQWAHIETPLRSVFPAAIWPNLALVLSVRSHRVNSAFLFTLLSGRKKLLLGLQLAPGNLVLHTGPNTSVALPYEPHDGQWHQLAVEINGQRVTLYASCGEQSVHADFGWDSEEGLAPELQGSFLLGQTSQQQASAHFEGAICQFDLVPSAQAAHNYCRYIKKQCREADTYRPNLSPLLPILPRETNITATAATPKRGGPETAKKTTGLSLARSVAAAASAVRYVAPTQTIKPSPGAIPTPLLGTVIPVTVQLGLASLPPKARTETVTASLRTRVPPTKPPSPRPSTSKASNQKPSKPTPAKPTPQNNSKKTIAGTVNKKKPTTPATTSTKPSKTKPDSALSDEGVVPKPQPTTTKKTPPKPKVTPSKATPSKPKVVPSKPTISKVSPSKSTIPKTTTAKTSKPVSKQVIKPTKQSKITKAPVTPRPTRPSYNPVTPPATDGFQSWDVPPTQFSLLAGPIGQKGEAGLPGLPGPPGKPGLQGKRGPRGAPGPHGNPGRPGPPGLKGRKGDPGISPGPAPKGEKGDSGIIGPVGLTGQEGRKGQKGYPGPPGLPGEPGEQGPVGSPGAKGYPGRQGLPGPIGPLGPKGVRGFIGIPGLFGLPGPDGERGFPGDFGERGPPGPDGEPGEMGAPGPNGVSGLIGDMGPMGEMGLPGPNGLKGVPGNPGEPGLKGDKGEVGIPGEQGEIGYKGDKGIQGAPGLPGIRGKPGPQGKIGERGPDGAPGPLGPEGFPGDMGPPGENGLEGPKGKPGARGLPGPRGVPGLEGDEGPIGPPGPTGLEGRMGRKGFPGKVGPEGVKGEPGIPGKVGPMGERGLVGFIGPVGEAGLAGEKGDRGEMGLPGPPGEKGSMGHPGTPGETGPTGPPGRPGPPGASGPDGTRGPKGLRGAIGPDGPTGEMGLQGKTGPDGPPGKIGFPGPQGKIGEPGETGPKGFPGIQGPSGPPGDKGIAGEPGSPGPPGTVGLLGEIGQKGPPGKVGEPGLPGELGEKGAIGPVGNIGEQGLMGPRGEPGLEGEAGASGPDGAKGEKGDMGQEGDKGEKGETGLKGKEGPPGSPGLTGVRGPEGKPGKIGERGKQGSKGAKGHQGHLGETGPVGKTGPLGFVGPKGSRGTIGHVGTPGRMGQLGEPGIAGYEGHQGPQGPMGPPGPKGEKGEQGDDGKVEGPPGPQGDIGPPGDRGERGESGDPGYKGQVGVDGERGRPGAPGLPGQSGPRGQQGPKGAKGDQGQKGKKGQSGQKGTRGSEGGGGPPGPRGVVGREGQEGVPGVDGVPGKDGSKGMPGEHGDDGEAGLSGKAGGRGKTGVPGLPGGQGGIGPKGEQGLRGQSGPPGKRGFRGGMGLPGPQGDKGPKGQPGDTGEPGFPGILGVFGPRGPPGDFGPKGIRGPKGPLGEMGRGGVIGPMGIIGPSGSAGPRGEKGNRGETGLQGPRGSPGPRGPPGPPGAPRVPPSFMLFDFVISLQKDDGVLFMDSHTPLRTENKPVMDLPMLDQGAEIFKTLHYLSNLIQSLKNPLGTRDNPARICRDLHSCEQKLNDGTYWIDPNLGCLSDKIEVSCNFTGGGQTCVKPITVSKPTISVGRVQMNFLHLLSSEAVQHIIIHCLNIPVWRSAEDEPAQGSVRFKAWSGEVFEVGGELEPEVIEDSCWMNDGRWHQTHFVFHSLDPTLLPVVDIYNIPNTNPGSHYHLEALPQDWSSLVQSMAKQSKRVQASLQTDPASLCQTPIGLQTQREEAQGAGRAQGRAEEEQGSSCTNSFSRRQKFLHALQEGSPYVRPLGEKKGSMPHNLSRTLLSEGRPTGHKDGIGLVMSGAWFPPNMTPGINGREFNLVSHGLRVLQGRARNNLIDIMDSVVGDDLTLPVDINGSCRLPDSIDAGEYSTDSMTAPSFPDKMSPIKALTMKDYENQITALKKENFNLKLRIYFMEERMQQKCDDSTEDIFKTNIELKVELESMKRELAEKQELLVSASKALESLAGRESGEPHRLREQAQREMDALRDAFSKRIADLEQCLRNAEEEVEKMAAIAEQEKLRNINMEKQLQALGPPSTFTPVTAPSPVQDLQQALQEKDNIIEHLRITLRNQEAVIHQKKTADKETDAPSADCVKQLSDLIAKKDQELEALRDELHREKDQKTPDHQVGVDFCAMKDPCRICGVRVVGSQCRWIFSSSANRKLQVILSHVLGYEVTRDGRGEFLCGKCVFQLERVVQCDVEISQIQDEHNSQIQKLQAEKDHLIQCILHIYKKNNPDLDKSDWESNTCKTKLRSSGVDSPDDKALCQLASDGQQFTESGSDHVENRMKRCVSLDQIASKTAFPGRSGLRSSRLGSAVWLDGSMRSLGLKGTRHRSQSMYLDLVHRKGTLSRLGFKGRSTSLQSLNRDFSSDTPPDPPPKLKLREPKVFVARYGSTDDAGGKVQARALLRSSPSQPSVISDLIQLLRCISKQQVSAPAGSHIPVLKRLNTGPHTLRAKRRHRKTEWKSLHDLTEEFDDEYAPVIVKKQNELRQLESHNKLLTEKLTQAKSTNENLTKTLEDTQNQNKTLLVKLEERENEFNNEKKNALKRDKTIQGLSQVLREKEKEIAELCHEIEDRDDALAKAREAAHKAQLQKYQGAEEHQNLLMEKQTELAQLQGEHHAKVLEAQKLQRSLDRKEQELADMQQAKDQLEVELEDLQQQKKKGDKALNDLNNQLKKLSGEIGDRESALEQQYQELLDQTKRKLKAHEVTIQRLTSTLADKEQQLQEYINMVRDFEQSKSPGGNDNVLSKLRQRLKEKEKALEQALDEKFAAIEEKDNEIHQLQLSLREKERDLDRLNNLLSHNEETINSFDSLIKEKDVELQHLANTLKNLQRAKQDVEDNLNRSLREKDAIISQLQLSLEGKTKDMDEMAESMLSQSQTHSRDLAEQMGQRLKVTEAMLAEAVKARERLVADNESAVEGLLATIKSKDQLLKESAEHYNRMLSERTQEIQELRRQLSDRQQQLAAAEKQSSTSAQEGNLETAQLRALLAEKESLINKLLQRGQERDQFLAEMRQKEEPDHVLELRQTIQIMQEKLDEREAELSRRNSEDIVENIPLSKKTVVLLKKELAQKTEALNKALKRENELKISLAELQSLLSELEGRNEAQSANIESLTATLKTKDEIINVLHQRFSQRGDSQADHTQDQVICTGVERSLPGLPQRERTMIGGDSQQEALPSLIAFQQEHDALNKALRAEQQLYSSLVRTVKEQDSAQRLHALQLELTAVQLLRQKLEESIKTNEELRDDLERELHRAKLREGMDLIDPKELESMRHQLEDAQRWNASLQARLGAIQNRGGGVGGATDSADTLSFIGDQTSYMSICVGEGQDDSLSLLSAQELRQKVLELQDCVSRLQTLNNELQSQLSRPEKSDQDACNKEDKDVASGSPWKQQFEKTQEVQPGAHNKRMHRFCQDKESQTDIRLGQVFGKLSGDMSMDSGLGQSREHAHSDNDTMDTGEKDSKERDTHEMALKSLLTDCGATSASHLREVLLRLRSENAEMRGLLKEQKSTECKEKESSDASGNSSDGQAELRKSVETLQAESKGRSKGIKLSKDKGEKNSNKVSHEETPELIISTTEGTQSPETKGQSYSKSGKQLIASHGAGVRSRLPVPVRLRVEGSSSSSRQSGTPVKTDALQHLHLDDVYGSDQQLHADSDSSMSPQHSTSPTSTLRYAHQSGDPSGSDKDSEAGTTLDHTQANSALYTQLELLHQECQEKEALINKLSEQLADWEELHSQLQEKDRLNRQYMEALQAAESTIAYLTACSLDSQGGFGSHTSSDSVGSNAAVHSRCMELQKALQEKEELNNQLIELLNMAEKAIISPDSQEKNPETSDLCSKIETALQQVNASVNRQSPRGIFGSTEDSMQELQRHADSLQEALWEQNRLNAELKEKLRAADAAAQRGFNNNGADQNGTCLRQSAAESLQEKKSKEHQRDMGCSDDAILNQEMTKVLMNCLNAAESAVASLTAHCTNTSSLVSGRSSQTNPDLQMNLDKLQRALQDRKELEEPTQPINKSSGNQSATSTGTKGQLNQELHNNLCLLYKVFSQLKASLQEERGRKEDSDAHRTAQDAKGLPPNVQVQLETLHKALREKKKACRNLEEKLATALINTPSPETARKALEQDDKGVQVDLQDLGYETSGKSENDREESSSTDLEVGVKPSCSASSLPSLLKHEQATFSSTENLDSTSSTPYPSSPALSSAKVSLKSLQVYDDYGVSEDPLQLQGQVRELKVQLENQTKLILQMQSLLRRNSLTSDLVANTSDPSTARDQEGTQREDRGQERSYRIWQLKEKREGKNQAVKDKTSHVNMELERERTLNRSMGEQLQQTRSRSTSPARLDSLVQSQARELSQLRQQIKESRRLGGLQRRQLEELSKAFRELLQAGDVDHYMGDVVKEQLDKSLGILDRLEGRLDKGESHLDNEDVAALELSRSPGEPHHGSQSLLPHVESMTDPLDSPARIQQEIDNLRVELEGERELLQRHVSLLVQQNLNLAECTSEQLDLLAKELQEKNRLIQSLQSQLRGQSLGSHHSSHSDLYHSDRTSSSSSSCYSSPATQGGIRAHSQRHPADWTGAAVPPGGGGGAQDEDVSAHRDAASRLQGLQRENGRLQEQLRSSEELNANLRSELDLHRSIMAQTSSHHQDQNHGRYQDGSEPRTDMQKCDGSKKDAAEQPGVMNSDLLAEHLQEIRALRQRLEESIRTNDRLREQLERRLAEVEKDPAATNIFIHGNEEQGQLANEVRFLWGQNQALKEQLNLGSRDKQKENERLRETLARRTAKLEQNRKECEALRQENSRLQERLEHSDHENSQLQDSLRHSKEELYRLQSEVKLQRQQLSDSQHLLQSLRVELQVYEKIKTEAHKHNAESTEATQEPVSIPSSGSVDLSELLLEIRHLRLQLERSIQTNTALRQRLEEQLLRGPNRSETININYLLSSPDEGGRSPGREGCNPSHHSFHHEHTSVLHDEKRHTRSEVDGGSVSSSSGDSVTGAPSRLVPGHRMWANRNGRHILGLIEDYNALRKQISEGRKLSRSMDAQLQECLDTLRQQSLDKVMGQEHLKSLSGSVNNMQHVLEEAGRLLKLVWRVSLPAGHTAGDNQQDELLKNEIARLKSRLSQQERMLSGAVKRLRTTNQLKEGMERVIIDQCTIILSYLNSLICVLELKQVLYLCLTHGVLKKARGNLETNYCTLFGLKGLSGGPDEGGPSQWPVGDTTDPPPEQIHVPGRTAGSRHSESSEGHNSDASLHCSY</sequence>
<evidence type="ECO:0000313" key="1">
    <source>
        <dbReference type="EMBL" id="KAI3362193.1"/>
    </source>
</evidence>
<keyword evidence="2" id="KW-1185">Reference proteome</keyword>
<feature type="non-terminal residue" evidence="1">
    <location>
        <position position="1"/>
    </location>
</feature>
<evidence type="ECO:0000313" key="2">
    <source>
        <dbReference type="Proteomes" id="UP000831701"/>
    </source>
</evidence>
<accession>A0ACB8W338</accession>
<organism evidence="1 2">
    <name type="scientific">Scortum barcoo</name>
    <name type="common">barcoo grunter</name>
    <dbReference type="NCBI Taxonomy" id="214431"/>
    <lineage>
        <taxon>Eukaryota</taxon>
        <taxon>Metazoa</taxon>
        <taxon>Chordata</taxon>
        <taxon>Craniata</taxon>
        <taxon>Vertebrata</taxon>
        <taxon>Euteleostomi</taxon>
        <taxon>Actinopterygii</taxon>
        <taxon>Neopterygii</taxon>
        <taxon>Teleostei</taxon>
        <taxon>Neoteleostei</taxon>
        <taxon>Acanthomorphata</taxon>
        <taxon>Eupercaria</taxon>
        <taxon>Centrarchiformes</taxon>
        <taxon>Terapontoidei</taxon>
        <taxon>Terapontidae</taxon>
        <taxon>Scortum</taxon>
    </lineage>
</organism>
<protein>
    <submittedName>
        <fullName evidence="1">Uncharacterized protein</fullName>
    </submittedName>
</protein>
<proteinExistence type="predicted"/>
<gene>
    <name evidence="1" type="ORF">L3Q82_012509</name>
</gene>